<feature type="region of interest" description="Disordered" evidence="9">
    <location>
        <begin position="1"/>
        <end position="29"/>
    </location>
</feature>
<comment type="function">
    <text evidence="7">Responsible for the coupling of flagellin expression to flagellar assembly by preventing expression of the flagellin genes when a component of the middle class of proteins is defective. It negatively regulates flagellar genes by inhibiting the activity of FliA by directly binding to FliA.</text>
</comment>
<comment type="caution">
    <text evidence="11">The sequence shown here is derived from an EMBL/GenBank/DDBJ whole genome shotgun (WGS) entry which is preliminary data.</text>
</comment>
<dbReference type="Gene3D" id="6.10.140.30">
    <property type="entry name" value="Anti-sigma-28 factor FlgM"/>
    <property type="match status" value="1"/>
</dbReference>
<dbReference type="AlphaFoldDB" id="A0A369KTR7"/>
<protein>
    <recommendedName>
        <fullName evidence="2">Negative regulator of flagellin synthesis</fullName>
    </recommendedName>
    <alternativeName>
        <fullName evidence="8">Anti-sigma-28 factor</fullName>
    </alternativeName>
</protein>
<evidence type="ECO:0000256" key="3">
    <source>
        <dbReference type="ARBA" id="ARBA00022491"/>
    </source>
</evidence>
<dbReference type="Pfam" id="PF04316">
    <property type="entry name" value="FlgM"/>
    <property type="match status" value="1"/>
</dbReference>
<dbReference type="InterPro" id="IPR007412">
    <property type="entry name" value="FlgM"/>
</dbReference>
<name>A0A369KTR7_9BACT</name>
<dbReference type="InterPro" id="IPR035890">
    <property type="entry name" value="Anti-sigma-28_factor_FlgM_sf"/>
</dbReference>
<evidence type="ECO:0000256" key="5">
    <source>
        <dbReference type="ARBA" id="ARBA00023015"/>
    </source>
</evidence>
<evidence type="ECO:0000313" key="12">
    <source>
        <dbReference type="Proteomes" id="UP000253934"/>
    </source>
</evidence>
<keyword evidence="11" id="KW-0969">Cilium</keyword>
<proteinExistence type="inferred from homology"/>
<dbReference type="Proteomes" id="UP000253934">
    <property type="component" value="Unassembled WGS sequence"/>
</dbReference>
<keyword evidence="6" id="KW-0804">Transcription</keyword>
<keyword evidence="11" id="KW-0966">Cell projection</keyword>
<comment type="similarity">
    <text evidence="1">Belongs to the FlgM family.</text>
</comment>
<keyword evidence="11" id="KW-0282">Flagellum</keyword>
<keyword evidence="3" id="KW-0678">Repressor</keyword>
<evidence type="ECO:0000256" key="1">
    <source>
        <dbReference type="ARBA" id="ARBA00005322"/>
    </source>
</evidence>
<evidence type="ECO:0000313" key="11">
    <source>
        <dbReference type="EMBL" id="RDB35114.1"/>
    </source>
</evidence>
<reference evidence="11" key="1">
    <citation type="submission" date="2018-04" db="EMBL/GenBank/DDBJ databases">
        <title>Draft genome sequence of the Candidatus Spirobacillus cienkowskii, a pathogen of freshwater Daphnia species, reconstructed from hemolymph metagenomic reads.</title>
        <authorList>
            <person name="Bresciani L."/>
            <person name="Lemos L.N."/>
            <person name="Wale N."/>
            <person name="Lin J.Y."/>
            <person name="Fernandes G.R."/>
            <person name="Duffy M.A."/>
            <person name="Rodrigues J.M."/>
        </authorList>
    </citation>
    <scope>NUCLEOTIDE SEQUENCE [LARGE SCALE GENOMIC DNA]</scope>
    <source>
        <strain evidence="11">Binning01</strain>
    </source>
</reference>
<evidence type="ECO:0000259" key="10">
    <source>
        <dbReference type="Pfam" id="PF04316"/>
    </source>
</evidence>
<feature type="compositionally biased region" description="Polar residues" evidence="9">
    <location>
        <begin position="1"/>
        <end position="23"/>
    </location>
</feature>
<dbReference type="GO" id="GO:0045892">
    <property type="term" value="P:negative regulation of DNA-templated transcription"/>
    <property type="evidence" value="ECO:0007669"/>
    <property type="project" value="InterPro"/>
</dbReference>
<accession>A0A369KTR7</accession>
<dbReference type="NCBIfam" id="TIGR03824">
    <property type="entry name" value="FlgM_jcvi"/>
    <property type="match status" value="1"/>
</dbReference>
<feature type="domain" description="Anti-sigma-28 factor FlgM C-terminal" evidence="10">
    <location>
        <begin position="53"/>
        <end position="104"/>
    </location>
</feature>
<dbReference type="RefSeq" id="WP_338635473.1">
    <property type="nucleotide sequence ID" value="NZ_CP146516.1"/>
</dbReference>
<dbReference type="EMBL" id="QOVW01000104">
    <property type="protein sequence ID" value="RDB35114.1"/>
    <property type="molecule type" value="Genomic_DNA"/>
</dbReference>
<keyword evidence="5" id="KW-0805">Transcription regulation</keyword>
<evidence type="ECO:0000256" key="4">
    <source>
        <dbReference type="ARBA" id="ARBA00022795"/>
    </source>
</evidence>
<sequence>MSINNVKNSPSIINPNANQTSEATKPDRINTKKGANAYAKANQPPSLKDAANVQISQRAKELSMAKKIAEETPDIREEKVAQFKDKLNKGEYKVDAEKVADAILRETFKDEVAKEPETVLS</sequence>
<evidence type="ECO:0000256" key="9">
    <source>
        <dbReference type="SAM" id="MobiDB-lite"/>
    </source>
</evidence>
<gene>
    <name evidence="11" type="primary">flgM</name>
    <name evidence="11" type="ORF">DCC88_11845</name>
</gene>
<evidence type="ECO:0000256" key="8">
    <source>
        <dbReference type="ARBA" id="ARBA00030117"/>
    </source>
</evidence>
<dbReference type="InterPro" id="IPR031316">
    <property type="entry name" value="FlgM_C"/>
</dbReference>
<evidence type="ECO:0000256" key="2">
    <source>
        <dbReference type="ARBA" id="ARBA00017823"/>
    </source>
</evidence>
<evidence type="ECO:0000256" key="6">
    <source>
        <dbReference type="ARBA" id="ARBA00023163"/>
    </source>
</evidence>
<keyword evidence="4" id="KW-1005">Bacterial flagellum biogenesis</keyword>
<keyword evidence="12" id="KW-1185">Reference proteome</keyword>
<organism evidence="11 12">
    <name type="scientific">Spirobacillus cienkowskii</name>
    <dbReference type="NCBI Taxonomy" id="495820"/>
    <lineage>
        <taxon>Bacteria</taxon>
        <taxon>Pseudomonadati</taxon>
        <taxon>Bdellovibrionota</taxon>
        <taxon>Oligoflexia</taxon>
        <taxon>Silvanigrellales</taxon>
        <taxon>Spirobacillus</taxon>
    </lineage>
</organism>
<dbReference type="SUPFAM" id="SSF101498">
    <property type="entry name" value="Anti-sigma factor FlgM"/>
    <property type="match status" value="1"/>
</dbReference>
<evidence type="ECO:0000256" key="7">
    <source>
        <dbReference type="ARBA" id="ARBA00024739"/>
    </source>
</evidence>
<dbReference type="GO" id="GO:0044781">
    <property type="term" value="P:bacterial-type flagellum organization"/>
    <property type="evidence" value="ECO:0007669"/>
    <property type="project" value="UniProtKB-KW"/>
</dbReference>